<accession>L0K488</accession>
<dbReference type="KEGG" id="nou:Natoc_3639"/>
<evidence type="ECO:0000313" key="1">
    <source>
        <dbReference type="EMBL" id="AGB39355.1"/>
    </source>
</evidence>
<dbReference type="Proteomes" id="UP000010878">
    <property type="component" value="Chromosome"/>
</dbReference>
<keyword evidence="2" id="KW-1185">Reference proteome</keyword>
<protein>
    <recommendedName>
        <fullName evidence="3">DZANK-type domain-containing protein</fullName>
    </recommendedName>
</protein>
<dbReference type="HOGENOM" id="CLU_2802373_0_0_2"/>
<name>L0K488_9EURY</name>
<dbReference type="GeneID" id="14402406"/>
<dbReference type="EMBL" id="CP003929">
    <property type="protein sequence ID" value="AGB39355.1"/>
    <property type="molecule type" value="Genomic_DNA"/>
</dbReference>
<gene>
    <name evidence="1" type="ORF">Natoc_3639</name>
</gene>
<evidence type="ECO:0000313" key="2">
    <source>
        <dbReference type="Proteomes" id="UP000010878"/>
    </source>
</evidence>
<organism evidence="1 2">
    <name type="scientific">Natronococcus occultus SP4</name>
    <dbReference type="NCBI Taxonomy" id="694430"/>
    <lineage>
        <taxon>Archaea</taxon>
        <taxon>Methanobacteriati</taxon>
        <taxon>Methanobacteriota</taxon>
        <taxon>Stenosarchaea group</taxon>
        <taxon>Halobacteria</taxon>
        <taxon>Halobacteriales</taxon>
        <taxon>Natrialbaceae</taxon>
        <taxon>Natronococcus</taxon>
    </lineage>
</organism>
<reference evidence="1 2" key="1">
    <citation type="submission" date="2012-11" db="EMBL/GenBank/DDBJ databases">
        <title>FINISHED of Natronococcus occultus SP4, DSM 3396.</title>
        <authorList>
            <consortium name="DOE Joint Genome Institute"/>
            <person name="Eisen J."/>
            <person name="Huntemann M."/>
            <person name="Wei C.-L."/>
            <person name="Han J."/>
            <person name="Detter J.C."/>
            <person name="Han C."/>
            <person name="Tapia R."/>
            <person name="Chen A."/>
            <person name="Kyrpides N."/>
            <person name="Mavromatis K."/>
            <person name="Markowitz V."/>
            <person name="Szeto E."/>
            <person name="Ivanova N."/>
            <person name="Mikhailova N."/>
            <person name="Ovchinnikova G."/>
            <person name="Pagani I."/>
            <person name="Pati A."/>
            <person name="Goodwin L."/>
            <person name="Nordberg H.P."/>
            <person name="Cantor M.N."/>
            <person name="Hua S.X."/>
            <person name="Woyke T."/>
            <person name="Eisen J."/>
            <person name="Klenk H.-P."/>
            <person name="Klenk H.-P."/>
        </authorList>
    </citation>
    <scope>NUCLEOTIDE SEQUENCE [LARGE SCALE GENOMIC DNA]</scope>
    <source>
        <strain evidence="1 2">SP4</strain>
    </source>
</reference>
<proteinExistence type="predicted"/>
<dbReference type="STRING" id="694430.Natoc_3639"/>
<dbReference type="RefSeq" id="WP_015322789.1">
    <property type="nucleotide sequence ID" value="NC_019974.1"/>
</dbReference>
<dbReference type="AlphaFoldDB" id="L0K488"/>
<dbReference type="OrthoDB" id="202127at2157"/>
<sequence length="67" mass="7130">MKSIYACQDCGAQFRATRRVCSLCGTRIGDTSRGTCKDCGSILTESAEQRCSACGSTNVERVSVDAD</sequence>
<dbReference type="eggNOG" id="ENOG502N5IX">
    <property type="taxonomic scope" value="Archaea"/>
</dbReference>
<evidence type="ECO:0008006" key="3">
    <source>
        <dbReference type="Google" id="ProtNLM"/>
    </source>
</evidence>